<accession>A0A976SGP5</accession>
<dbReference type="Proteomes" id="UP001064154">
    <property type="component" value="Genome"/>
</dbReference>
<keyword evidence="3" id="KW-1185">Reference proteome</keyword>
<feature type="compositionally biased region" description="Basic and acidic residues" evidence="1">
    <location>
        <begin position="151"/>
        <end position="173"/>
    </location>
</feature>
<reference evidence="2" key="1">
    <citation type="submission" date="2022-06" db="EMBL/GenBank/DDBJ databases">
        <title>Comparative analysis of new lytic phages for the biological control of phytopathogenic Xanthomonas spp.</title>
        <authorList>
            <person name="Domingo-Calap M.L."/>
            <person name="Bernabeu-Gimeno M."/>
            <person name="Aure C.M."/>
            <person name="Marco-Noales E."/>
            <person name="Domingo-Calap P."/>
        </authorList>
    </citation>
    <scope>NUCLEOTIDE SEQUENCE</scope>
</reference>
<dbReference type="EMBL" id="ON911538">
    <property type="protein sequence ID" value="UVB02948.1"/>
    <property type="molecule type" value="Genomic_DNA"/>
</dbReference>
<dbReference type="InterPro" id="IPR021686">
    <property type="entry name" value="DUF3268"/>
</dbReference>
<evidence type="ECO:0000313" key="2">
    <source>
        <dbReference type="EMBL" id="UVB02948.1"/>
    </source>
</evidence>
<dbReference type="Pfam" id="PF11672">
    <property type="entry name" value="DUF3268"/>
    <property type="match status" value="1"/>
</dbReference>
<evidence type="ECO:0000256" key="1">
    <source>
        <dbReference type="SAM" id="MobiDB-lite"/>
    </source>
</evidence>
<protein>
    <submittedName>
        <fullName evidence="2">Uncharacterized protein</fullName>
    </submittedName>
</protein>
<feature type="region of interest" description="Disordered" evidence="1">
    <location>
        <begin position="151"/>
        <end position="181"/>
    </location>
</feature>
<gene>
    <name evidence="2" type="ORF">IVIADoCa1_25</name>
</gene>
<organism evidence="2 3">
    <name type="scientific">Xanthomonas phage vB_Xar_IVIA-DoCa1</name>
    <dbReference type="NCBI Taxonomy" id="2970490"/>
    <lineage>
        <taxon>Viruses</taxon>
        <taxon>Duplodnaviria</taxon>
        <taxon>Heunggongvirae</taxon>
        <taxon>Uroviricota</taxon>
        <taxon>Caudoviricetes</taxon>
        <taxon>Jondennisvirinae</taxon>
        <taxon>Septimatrevirus</taxon>
        <taxon>Septimatrevirus DoCa1</taxon>
    </lineage>
</organism>
<sequence>MGKSVSMSKIKDALPVPEQCDTCCSFNIELTTNDRIYGRRYGDWPHIYFCNDCRAAVGCHPGTFIPLGRMADRATRQLRTKAHDEFDRLWQTGLMSRSKAYNWLAAQLGIDASECHISWLSKDQLKDVATLSADYLTNNYAALVRRKVKNDAKQEKRTERAINAERRASDEARRRKTKRRT</sequence>
<proteinExistence type="predicted"/>
<name>A0A976SGP5_9CAUD</name>
<evidence type="ECO:0000313" key="3">
    <source>
        <dbReference type="Proteomes" id="UP001064154"/>
    </source>
</evidence>